<dbReference type="GO" id="GO:0016788">
    <property type="term" value="F:hydrolase activity, acting on ester bonds"/>
    <property type="evidence" value="ECO:0007669"/>
    <property type="project" value="UniProtKB-ARBA"/>
</dbReference>
<evidence type="ECO:0000259" key="1">
    <source>
        <dbReference type="Pfam" id="PF08885"/>
    </source>
</evidence>
<dbReference type="Pfam" id="PF08885">
    <property type="entry name" value="GSCFA"/>
    <property type="match status" value="1"/>
</dbReference>
<reference evidence="2" key="2">
    <citation type="submission" date="2021-04" db="EMBL/GenBank/DDBJ databases">
        <authorList>
            <person name="Gilroy R."/>
        </authorList>
    </citation>
    <scope>NUCLEOTIDE SEQUENCE</scope>
    <source>
        <strain evidence="2">8470</strain>
    </source>
</reference>
<dbReference type="InterPro" id="IPR036514">
    <property type="entry name" value="SGNH_hydro_sf"/>
</dbReference>
<dbReference type="AlphaFoldDB" id="A0A948TLT1"/>
<dbReference type="InterPro" id="IPR014982">
    <property type="entry name" value="GSCFA"/>
</dbReference>
<dbReference type="Proteomes" id="UP000784286">
    <property type="component" value="Unassembled WGS sequence"/>
</dbReference>
<name>A0A948TLT1_9BACT</name>
<proteinExistence type="predicted"/>
<feature type="domain" description="GSCFA" evidence="1">
    <location>
        <begin position="21"/>
        <end position="257"/>
    </location>
</feature>
<reference evidence="2" key="1">
    <citation type="journal article" date="2021" name="PeerJ">
        <title>Extensive microbial diversity within the chicken gut microbiome revealed by metagenomics and culture.</title>
        <authorList>
            <person name="Gilroy R."/>
            <person name="Ravi A."/>
            <person name="Getino M."/>
            <person name="Pursley I."/>
            <person name="Horton D.L."/>
            <person name="Alikhan N.F."/>
            <person name="Baker D."/>
            <person name="Gharbi K."/>
            <person name="Hall N."/>
            <person name="Watson M."/>
            <person name="Adriaenssens E.M."/>
            <person name="Foster-Nyarko E."/>
            <person name="Jarju S."/>
            <person name="Secka A."/>
            <person name="Antonio M."/>
            <person name="Oren A."/>
            <person name="Chaudhuri R.R."/>
            <person name="La Ragione R."/>
            <person name="Hildebrand F."/>
            <person name="Pallen M.J."/>
        </authorList>
    </citation>
    <scope>NUCLEOTIDE SEQUENCE</scope>
    <source>
        <strain evidence="2">8470</strain>
    </source>
</reference>
<accession>A0A948TLT1</accession>
<organism evidence="2 3">
    <name type="scientific">Candidatus Phocaeicola excrementipullorum</name>
    <dbReference type="NCBI Taxonomy" id="2838731"/>
    <lineage>
        <taxon>Bacteria</taxon>
        <taxon>Pseudomonadati</taxon>
        <taxon>Bacteroidota</taxon>
        <taxon>Bacteroidia</taxon>
        <taxon>Bacteroidales</taxon>
        <taxon>Bacteroidaceae</taxon>
        <taxon>Phocaeicola</taxon>
    </lineage>
</organism>
<gene>
    <name evidence="2" type="ORF">H9928_04220</name>
</gene>
<protein>
    <submittedName>
        <fullName evidence="2">GSCFA domain-containing protein</fullName>
    </submittedName>
</protein>
<evidence type="ECO:0000313" key="2">
    <source>
        <dbReference type="EMBL" id="MBU3855758.1"/>
    </source>
</evidence>
<evidence type="ECO:0000313" key="3">
    <source>
        <dbReference type="Proteomes" id="UP000784286"/>
    </source>
</evidence>
<dbReference type="EMBL" id="JAHLFJ010000042">
    <property type="protein sequence ID" value="MBU3855758.1"/>
    <property type="molecule type" value="Genomic_DNA"/>
</dbReference>
<sequence>MEFRTTVEMPSDHPQIAHSDKLMVWGSCFAENIGKRLLDNKFQCDTNPFGVLYNPLSIAKAVKQLICRKRYTPDDLMHEKDVWFSLMHHSSFNSPDREQCLQNINTRIEKGMEYLEQASWLIFTWGTARVYSWNENGEIVGNCHKLPERMFSRRLLATDEIVSVYEDLLNSLHADSPNMKMLFTVSPIRHAKDGMHGNQLSKATLLLAINELCARLPFCYYFPSYEIMMDELRDYRFYADDMLHPSQLATDYIWEQFSGTYLSGPALSFIKQWESIRKGLDHRPFNPQSETYRKFVSQILLKIRDLKEKFPYLDVQNEEQTCQALLKK</sequence>
<dbReference type="SUPFAM" id="SSF52266">
    <property type="entry name" value="SGNH hydrolase"/>
    <property type="match status" value="1"/>
</dbReference>
<comment type="caution">
    <text evidence="2">The sequence shown here is derived from an EMBL/GenBank/DDBJ whole genome shotgun (WGS) entry which is preliminary data.</text>
</comment>
<dbReference type="Gene3D" id="3.40.50.1110">
    <property type="entry name" value="SGNH hydrolase"/>
    <property type="match status" value="1"/>
</dbReference>